<evidence type="ECO:0000256" key="6">
    <source>
        <dbReference type="ARBA" id="ARBA00022692"/>
    </source>
</evidence>
<dbReference type="GO" id="GO:0061630">
    <property type="term" value="F:ubiquitin protein ligase activity"/>
    <property type="evidence" value="ECO:0007669"/>
    <property type="project" value="UniProtKB-EC"/>
</dbReference>
<dbReference type="Gene3D" id="1.20.120.1750">
    <property type="match status" value="1"/>
</dbReference>
<keyword evidence="7" id="KW-0479">Metal-binding</keyword>
<comment type="catalytic activity">
    <reaction evidence="1">
        <text>[E2 ubiquitin-conjugating enzyme]-S-ubiquitinyl-L-cysteine + [acceptor protein]-L-lysine = [E2 ubiquitin-conjugating enzyme]-L-cysteine + [acceptor protein]-N(6)-ubiquitinyl-L-lysine.</text>
        <dbReference type="EC" id="2.3.2.31"/>
    </reaction>
</comment>
<proteinExistence type="predicted"/>
<evidence type="ECO:0000256" key="8">
    <source>
        <dbReference type="ARBA" id="ARBA00022737"/>
    </source>
</evidence>
<keyword evidence="13" id="KW-0472">Membrane</keyword>
<dbReference type="PROSITE" id="PS51873">
    <property type="entry name" value="TRIAD"/>
    <property type="match status" value="1"/>
</dbReference>
<dbReference type="InterPro" id="IPR018957">
    <property type="entry name" value="Znf_C3HC4_RING-type"/>
</dbReference>
<sequence>MELIDLTSSGGVELKKKRKIINLVDESDDEEEVLKKTSHTKKCRKLEKKFVCPVCFEDILPEEGHGLSECGHAFCFECLQGHISSKLSERQVSHLFCPDPNCQKMKIELESQDIRACTIDAPRGKNKLENIRLWQNYQHQATQTLLENEARDDSKPMRRCPGEHCNYIFSYSKNRAGLGTLFICPECDQAFCLGCPVVQGSVGPAHDGGCRTVLAAVKLDALRQKKLEEWKKENAQADHKFQQLLRAEAKQGKTKPCPKCHTPITKNAGCDHMRCTMCHFDYNWSTGLKVPFF</sequence>
<evidence type="ECO:0000256" key="3">
    <source>
        <dbReference type="ARBA" id="ARBA00004906"/>
    </source>
</evidence>
<dbReference type="SUPFAM" id="SSF57850">
    <property type="entry name" value="RING/U-box"/>
    <property type="match status" value="2"/>
</dbReference>
<name>A0A6S8E7A1_9STRA</name>
<dbReference type="PROSITE" id="PS00518">
    <property type="entry name" value="ZF_RING_1"/>
    <property type="match status" value="1"/>
</dbReference>
<dbReference type="Gene3D" id="3.30.40.10">
    <property type="entry name" value="Zinc/RING finger domain, C3HC4 (zinc finger)"/>
    <property type="match status" value="1"/>
</dbReference>
<dbReference type="GO" id="GO:0008270">
    <property type="term" value="F:zinc ion binding"/>
    <property type="evidence" value="ECO:0007669"/>
    <property type="project" value="UniProtKB-KW"/>
</dbReference>
<evidence type="ECO:0000256" key="5">
    <source>
        <dbReference type="ARBA" id="ARBA00022679"/>
    </source>
</evidence>
<dbReference type="FunFam" id="3.30.40.10:FF:000051">
    <property type="entry name" value="RBR-type E3 ubiquitin transferase"/>
    <property type="match status" value="1"/>
</dbReference>
<dbReference type="GO" id="GO:0005737">
    <property type="term" value="C:cytoplasm"/>
    <property type="evidence" value="ECO:0007669"/>
    <property type="project" value="UniProtKB-ARBA"/>
</dbReference>
<dbReference type="AlphaFoldDB" id="A0A6S8E7A1"/>
<dbReference type="CDD" id="cd20335">
    <property type="entry name" value="BRcat_RBR"/>
    <property type="match status" value="1"/>
</dbReference>
<dbReference type="GO" id="GO:0016567">
    <property type="term" value="P:protein ubiquitination"/>
    <property type="evidence" value="ECO:0007669"/>
    <property type="project" value="InterPro"/>
</dbReference>
<comment type="subcellular location">
    <subcellularLocation>
        <location evidence="2">Membrane</location>
        <topology evidence="2">Single-pass membrane protein</topology>
    </subcellularLocation>
</comment>
<dbReference type="InterPro" id="IPR054694">
    <property type="entry name" value="Parkin-like_IBR"/>
</dbReference>
<evidence type="ECO:0000256" key="4">
    <source>
        <dbReference type="ARBA" id="ARBA00012251"/>
    </source>
</evidence>
<gene>
    <name evidence="17" type="ORF">ALAG00032_LOCUS11693</name>
    <name evidence="18" type="ORF">ALAG00032_LOCUS11703</name>
    <name evidence="19" type="ORF">ALAG00032_LOCUS11704</name>
</gene>
<dbReference type="Pfam" id="PF00097">
    <property type="entry name" value="zf-C3HC4"/>
    <property type="match status" value="1"/>
</dbReference>
<dbReference type="InterPro" id="IPR031127">
    <property type="entry name" value="E3_UB_ligase_RBR"/>
</dbReference>
<evidence type="ECO:0000256" key="1">
    <source>
        <dbReference type="ARBA" id="ARBA00001798"/>
    </source>
</evidence>
<dbReference type="InterPro" id="IPR013083">
    <property type="entry name" value="Znf_RING/FYVE/PHD"/>
</dbReference>
<evidence type="ECO:0000313" key="17">
    <source>
        <dbReference type="EMBL" id="CAE0370913.1"/>
    </source>
</evidence>
<evidence type="ECO:0000256" key="10">
    <source>
        <dbReference type="ARBA" id="ARBA00022786"/>
    </source>
</evidence>
<keyword evidence="6" id="KW-0812">Transmembrane</keyword>
<evidence type="ECO:0000313" key="18">
    <source>
        <dbReference type="EMBL" id="CAE0370923.1"/>
    </source>
</evidence>
<dbReference type="PROSITE" id="PS50089">
    <property type="entry name" value="ZF_RING_2"/>
    <property type="match status" value="1"/>
</dbReference>
<evidence type="ECO:0000259" key="15">
    <source>
        <dbReference type="PROSITE" id="PS50089"/>
    </source>
</evidence>
<keyword evidence="5" id="KW-0808">Transferase</keyword>
<dbReference type="EC" id="2.3.2.31" evidence="4"/>
<evidence type="ECO:0000256" key="7">
    <source>
        <dbReference type="ARBA" id="ARBA00022723"/>
    </source>
</evidence>
<evidence type="ECO:0000256" key="2">
    <source>
        <dbReference type="ARBA" id="ARBA00004167"/>
    </source>
</evidence>
<feature type="domain" description="RING-type" evidence="15">
    <location>
        <begin position="52"/>
        <end position="98"/>
    </location>
</feature>
<keyword evidence="11" id="KW-0862">Zinc</keyword>
<dbReference type="EMBL" id="HBIJ01017659">
    <property type="protein sequence ID" value="CAE0370923.1"/>
    <property type="molecule type" value="Transcribed_RNA"/>
</dbReference>
<organism evidence="17">
    <name type="scientific">Aureoumbra lagunensis</name>
    <dbReference type="NCBI Taxonomy" id="44058"/>
    <lineage>
        <taxon>Eukaryota</taxon>
        <taxon>Sar</taxon>
        <taxon>Stramenopiles</taxon>
        <taxon>Ochrophyta</taxon>
        <taxon>Pelagophyceae</taxon>
        <taxon>Pelagomonadales</taxon>
        <taxon>Aureoumbra</taxon>
    </lineage>
</organism>
<evidence type="ECO:0000259" key="16">
    <source>
        <dbReference type="PROSITE" id="PS51873"/>
    </source>
</evidence>
<keyword evidence="12" id="KW-1133">Transmembrane helix</keyword>
<evidence type="ECO:0000256" key="9">
    <source>
        <dbReference type="ARBA" id="ARBA00022771"/>
    </source>
</evidence>
<reference evidence="17" key="1">
    <citation type="submission" date="2021-01" db="EMBL/GenBank/DDBJ databases">
        <authorList>
            <person name="Corre E."/>
            <person name="Pelletier E."/>
            <person name="Niang G."/>
            <person name="Scheremetjew M."/>
            <person name="Finn R."/>
            <person name="Kale V."/>
            <person name="Holt S."/>
            <person name="Cochrane G."/>
            <person name="Meng A."/>
            <person name="Brown T."/>
            <person name="Cohen L."/>
        </authorList>
    </citation>
    <scope>NUCLEOTIDE SEQUENCE</scope>
    <source>
        <strain evidence="17">CCMP1510</strain>
    </source>
</reference>
<keyword evidence="10" id="KW-0833">Ubl conjugation pathway</keyword>
<evidence type="ECO:0000313" key="19">
    <source>
        <dbReference type="EMBL" id="CAE0370924.1"/>
    </source>
</evidence>
<dbReference type="GO" id="GO:0031090">
    <property type="term" value="C:organelle membrane"/>
    <property type="evidence" value="ECO:0007669"/>
    <property type="project" value="UniProtKB-ARBA"/>
</dbReference>
<protein>
    <recommendedName>
        <fullName evidence="4">RBR-type E3 ubiquitin transferase</fullName>
        <ecNumber evidence="4">2.3.2.31</ecNumber>
    </recommendedName>
</protein>
<dbReference type="EMBL" id="HBIJ01017660">
    <property type="protein sequence ID" value="CAE0370924.1"/>
    <property type="molecule type" value="Transcribed_RNA"/>
</dbReference>
<comment type="pathway">
    <text evidence="3">Protein modification; protein ubiquitination.</text>
</comment>
<dbReference type="Pfam" id="PF01485">
    <property type="entry name" value="IBR"/>
    <property type="match status" value="1"/>
</dbReference>
<evidence type="ECO:0000256" key="13">
    <source>
        <dbReference type="ARBA" id="ARBA00023136"/>
    </source>
</evidence>
<keyword evidence="9 14" id="KW-0863">Zinc-finger</keyword>
<keyword evidence="8" id="KW-0677">Repeat</keyword>
<dbReference type="EMBL" id="HBIJ01017648">
    <property type="protein sequence ID" value="CAE0370913.1"/>
    <property type="molecule type" value="Transcribed_RNA"/>
</dbReference>
<dbReference type="InterPro" id="IPR044066">
    <property type="entry name" value="TRIAD_supradom"/>
</dbReference>
<evidence type="ECO:0000256" key="14">
    <source>
        <dbReference type="PROSITE-ProRule" id="PRU00175"/>
    </source>
</evidence>
<dbReference type="PANTHER" id="PTHR11685">
    <property type="entry name" value="RBR FAMILY RING FINGER AND IBR DOMAIN-CONTAINING"/>
    <property type="match status" value="1"/>
</dbReference>
<dbReference type="InterPro" id="IPR001841">
    <property type="entry name" value="Znf_RING"/>
</dbReference>
<evidence type="ECO:0000256" key="11">
    <source>
        <dbReference type="ARBA" id="ARBA00022833"/>
    </source>
</evidence>
<dbReference type="InterPro" id="IPR002867">
    <property type="entry name" value="IBR_dom"/>
</dbReference>
<accession>A0A6S8E7A1</accession>
<dbReference type="InterPro" id="IPR017907">
    <property type="entry name" value="Znf_RING_CS"/>
</dbReference>
<dbReference type="Pfam" id="PF22605">
    <property type="entry name" value="IBR_2"/>
    <property type="match status" value="1"/>
</dbReference>
<feature type="domain" description="RING-type" evidence="16">
    <location>
        <begin position="48"/>
        <end position="293"/>
    </location>
</feature>
<evidence type="ECO:0000256" key="12">
    <source>
        <dbReference type="ARBA" id="ARBA00022989"/>
    </source>
</evidence>